<keyword evidence="3" id="KW-1185">Reference proteome</keyword>
<dbReference type="Proteomes" id="UP001049176">
    <property type="component" value="Chromosome 2"/>
</dbReference>
<evidence type="ECO:0000313" key="2">
    <source>
        <dbReference type="EMBL" id="KAG7096735.1"/>
    </source>
</evidence>
<dbReference type="KEGG" id="more:E1B28_004148"/>
<reference evidence="2" key="1">
    <citation type="journal article" date="2021" name="Genome Biol. Evol.">
        <title>The assembled and annotated genome of the fairy-ring fungus Marasmius oreades.</title>
        <authorList>
            <person name="Hiltunen M."/>
            <person name="Ament-Velasquez S.L."/>
            <person name="Johannesson H."/>
        </authorList>
    </citation>
    <scope>NUCLEOTIDE SEQUENCE</scope>
    <source>
        <strain evidence="2">03SP1</strain>
    </source>
</reference>
<organism evidence="2 3">
    <name type="scientific">Marasmius oreades</name>
    <name type="common">fairy-ring Marasmius</name>
    <dbReference type="NCBI Taxonomy" id="181124"/>
    <lineage>
        <taxon>Eukaryota</taxon>
        <taxon>Fungi</taxon>
        <taxon>Dikarya</taxon>
        <taxon>Basidiomycota</taxon>
        <taxon>Agaricomycotina</taxon>
        <taxon>Agaricomycetes</taxon>
        <taxon>Agaricomycetidae</taxon>
        <taxon>Agaricales</taxon>
        <taxon>Marasmiineae</taxon>
        <taxon>Marasmiaceae</taxon>
        <taxon>Marasmius</taxon>
    </lineage>
</organism>
<proteinExistence type="predicted"/>
<dbReference type="EMBL" id="CM032182">
    <property type="protein sequence ID" value="KAG7096735.1"/>
    <property type="molecule type" value="Genomic_DNA"/>
</dbReference>
<keyword evidence="1" id="KW-0175">Coiled coil</keyword>
<name>A0A9P8ACW2_9AGAR</name>
<accession>A0A9P8ACW2</accession>
<evidence type="ECO:0000313" key="3">
    <source>
        <dbReference type="Proteomes" id="UP001049176"/>
    </source>
</evidence>
<comment type="caution">
    <text evidence="2">The sequence shown here is derived from an EMBL/GenBank/DDBJ whole genome shotgun (WGS) entry which is preliminary data.</text>
</comment>
<protein>
    <submittedName>
        <fullName evidence="2">Uncharacterized protein</fullName>
    </submittedName>
</protein>
<feature type="coiled-coil region" evidence="1">
    <location>
        <begin position="45"/>
        <end position="93"/>
    </location>
</feature>
<evidence type="ECO:0000256" key="1">
    <source>
        <dbReference type="SAM" id="Coils"/>
    </source>
</evidence>
<gene>
    <name evidence="2" type="ORF">E1B28_004148</name>
</gene>
<dbReference type="RefSeq" id="XP_043013205.1">
    <property type="nucleotide sequence ID" value="XM_043148605.1"/>
</dbReference>
<dbReference type="GeneID" id="66073224"/>
<dbReference type="OrthoDB" id="2985494at2759"/>
<dbReference type="AlphaFoldDB" id="A0A9P8ACW2"/>
<sequence>MQNPPSSALFSDGSPFVSDLLDQVQLNLNELKIRFESVSSTESYIVHLERNFHDLENTSKVLEKRNTALERRVKELEKHCRKVIQERDDTKKKLGLYRRVIHDAFNSTDEGRSFTSDETWDLETHRQSEGSNWGILGEAEEEAHHSNPETRIYKPPAEDLQSELDALEVENQLLPPPTSASETSIATAPVPFATQSKSLLQNEPLRGGLLLSNRRIRIKHEPVSSEETSLVGDVERRGSRAVDAQMASTTGVFSQNSDDNGNQCEWRIQFNDPPKASHVVAGPMSWRKMEENVGLDDNVVRDLQKLLDPSSYKLGVAFMTDMAFVHDPFFLEDLSENKSYLIDWGDKRVNEKLAQHIQRAGECCNSVFHTFVYVVGRRRWYYVSALQWTVGKVWDVWPTLTQPDKEAIGLRLWNRNQSGRQTDMIMENLDSGELQQFCVELSASEHLIELSRERTASMGLRVRI</sequence>